<dbReference type="GeneID" id="87922368"/>
<proteinExistence type="predicted"/>
<evidence type="ECO:0000313" key="6">
    <source>
        <dbReference type="Proteomes" id="UP001273209"/>
    </source>
</evidence>
<protein>
    <recommendedName>
        <fullName evidence="7">Ankyrin repeat protein</fullName>
    </recommendedName>
</protein>
<gene>
    <name evidence="5" type="ORF">Triagg1_77</name>
</gene>
<feature type="domain" description="Nephrocystin 3-like N-terminal" evidence="4">
    <location>
        <begin position="339"/>
        <end position="524"/>
    </location>
</feature>
<dbReference type="InterPro" id="IPR056884">
    <property type="entry name" value="NPHP3-like_N"/>
</dbReference>
<evidence type="ECO:0000259" key="3">
    <source>
        <dbReference type="Pfam" id="PF22939"/>
    </source>
</evidence>
<evidence type="ECO:0000259" key="4">
    <source>
        <dbReference type="Pfam" id="PF24883"/>
    </source>
</evidence>
<name>A0AAE1M3N4_9HYPO</name>
<keyword evidence="6" id="KW-1185">Reference proteome</keyword>
<dbReference type="SUPFAM" id="SSF48403">
    <property type="entry name" value="Ankyrin repeat"/>
    <property type="match status" value="1"/>
</dbReference>
<reference evidence="5" key="1">
    <citation type="submission" date="2023-11" db="EMBL/GenBank/DDBJ databases">
        <title>The genome sequences of three competitors of mushroom-forming fungi.</title>
        <authorList>
            <person name="Beijen E."/>
            <person name="Ohm R.A."/>
        </authorList>
    </citation>
    <scope>NUCLEOTIDE SEQUENCE</scope>
    <source>
        <strain evidence="5">CBS 100526</strain>
    </source>
</reference>
<feature type="domain" description="NWD NACHT-NTPase N-terminal" evidence="2">
    <location>
        <begin position="55"/>
        <end position="258"/>
    </location>
</feature>
<dbReference type="InterPro" id="IPR031359">
    <property type="entry name" value="NACHT_N"/>
</dbReference>
<evidence type="ECO:0008006" key="7">
    <source>
        <dbReference type="Google" id="ProtNLM"/>
    </source>
</evidence>
<dbReference type="Pfam" id="PF24883">
    <property type="entry name" value="NPHP3_N"/>
    <property type="match status" value="1"/>
</dbReference>
<dbReference type="Gene3D" id="3.40.50.300">
    <property type="entry name" value="P-loop containing nucleotide triphosphate hydrolases"/>
    <property type="match status" value="1"/>
</dbReference>
<dbReference type="RefSeq" id="XP_062760427.1">
    <property type="nucleotide sequence ID" value="XM_062895776.1"/>
</dbReference>
<dbReference type="EMBL" id="JAWRVG010000001">
    <property type="protein sequence ID" value="KAK4085087.1"/>
    <property type="molecule type" value="Genomic_DNA"/>
</dbReference>
<sequence length="1427" mass="161379">MAYNNNASGGSKQHNIGVQLSIFQKSIYNIFNEIPNALRTSMAVLLGRRSTDNVDLWICAYKLVQEREAKLMDDYTKFLDTLFVNGPPMPERDLLSPLYVKSIVSRLIEIREKDKFRVVLPRANSGVRQEIEKLAKFLVWSDTIVKTASKSQPHDALAWSGVSIFLSLLANTRTYSKTMLKGFNTLNDMQIFGKACEETYLTSSNLQLYNNLRYALAELYSYIIEYQARAICHIGHPSVSRAVQSVIGSDGWSEIIQPTQNIKRTCLEHIAQGQKEEIYLNSKNQLQAIQKQVILQEEILKDFKNNKQDEVERKFLEDFAQASGNYAGYKDINPERVPGTCEWFLADDRFSKWRASQTGELLWVSAGPGCGKSVLSRCLIDEGHLTPDSMITIESSTIKASQRESVICYFFFKEGGEGRMDGAHALCAILHQLFQHPLTANLITYALPSHRNNGKTLTEKMAELWQILIECAKFSSADIICVLDALDECRRESAHDLLLMVEKSYSQQGVLLKPSRLKFLITSRPYDDLKWSFDKLLSIATYLHFDGDEKSHQIGEEINLVIDFKIKNIASAFSDNERNTISERLKSMENRTYLWLHLTLAIIEKKRSAYGRSADIEEFLGKLPSNVADAYEKMLSQSQDNRKVEALLQIVLAARRPLTLVEANSALALAVEEGGFSTYAGLEEKLWPQGSFKATVQNLCGLFISIHDSKLFFIHLTAREFLVSREQPGKWKGRLTLSKSHGILSATCINYLQILNPSCKSPKDEYPLLSYAADFWDYHFRLQDAAPAEMLLKSARELCRTSSPQTQFWLKQRRGHHQAMSKTGPDLLLLIQLRLAAVVYYVLVHENVDVNARGLYVYKPLNIAIDNGDLDIMEILLDPAHGLKIERYDISMALNRYFDAEAMMNLLLDKRGSEIEIDDLFLCEVVNNRKCGAAMLAFLLKRRGDEIKITEEVVRRAARDGSAETMSLLLDELDNEFQITEAIMESVTHNERDVLALLLQRRGHEVKITEAILKEAMGTEYSETFDLILDHSNGIHITDEMVRAAAKNLFGGSEIMRLLFEKRGHSIAITEDMVKAAIGNEAYEPKIICLMLDRYGQKYNITRGIIKAAVGDRCHGLVITSMLLDKREHEFNATKYIVKAAVRNRQYGLEITSLLLNRRGHEFKITEDIVKAAAGNRGDVGPQIISLLLERRGHEFNITEYVIKAAVRNRRHGLEITSLLLNKRGHKFNITEDVVKAAVGNRRHGLEITSLLLNKRGHEFNITEDVVKAAVANENTEGVVSLLLDKRGHEINITEDIIKAAVGNRGDVGPQIISLLLDRRGHEFKITEDVVKAAVANEAEEIVSLLLDKRGHEFKITEDIIKTLAAAEHGNVLEMMSLLLDRRGAGNKINVTEGIIEATNKRHFYRDEMLALLQQKQGNLVNITEHQ</sequence>
<dbReference type="PANTHER" id="PTHR10039">
    <property type="entry name" value="AMELOGENIN"/>
    <property type="match status" value="1"/>
</dbReference>
<dbReference type="InterPro" id="IPR036770">
    <property type="entry name" value="Ankyrin_rpt-contain_sf"/>
</dbReference>
<evidence type="ECO:0000313" key="5">
    <source>
        <dbReference type="EMBL" id="KAK4085087.1"/>
    </source>
</evidence>
<dbReference type="InterPro" id="IPR054471">
    <property type="entry name" value="GPIID_WHD"/>
</dbReference>
<keyword evidence="1" id="KW-0677">Repeat</keyword>
<comment type="caution">
    <text evidence="5">The sequence shown here is derived from an EMBL/GenBank/DDBJ whole genome shotgun (WGS) entry which is preliminary data.</text>
</comment>
<organism evidence="5 6">
    <name type="scientific">Trichoderma aggressivum f. europaeum</name>
    <dbReference type="NCBI Taxonomy" id="173218"/>
    <lineage>
        <taxon>Eukaryota</taxon>
        <taxon>Fungi</taxon>
        <taxon>Dikarya</taxon>
        <taxon>Ascomycota</taxon>
        <taxon>Pezizomycotina</taxon>
        <taxon>Sordariomycetes</taxon>
        <taxon>Hypocreomycetidae</taxon>
        <taxon>Hypocreales</taxon>
        <taxon>Hypocreaceae</taxon>
        <taxon>Trichoderma</taxon>
    </lineage>
</organism>
<dbReference type="Pfam" id="PF22939">
    <property type="entry name" value="WHD_GPIID"/>
    <property type="match status" value="1"/>
</dbReference>
<dbReference type="Pfam" id="PF23397">
    <property type="entry name" value="DUF7104"/>
    <property type="match status" value="15"/>
</dbReference>
<dbReference type="Gene3D" id="1.20.5.340">
    <property type="match status" value="5"/>
</dbReference>
<dbReference type="Pfam" id="PF17100">
    <property type="entry name" value="NACHT_N"/>
    <property type="match status" value="1"/>
</dbReference>
<feature type="domain" description="GPI inositol-deacylase winged helix" evidence="3">
    <location>
        <begin position="631"/>
        <end position="725"/>
    </location>
</feature>
<dbReference type="InterPro" id="IPR055530">
    <property type="entry name" value="DUF7104"/>
</dbReference>
<dbReference type="Proteomes" id="UP001273209">
    <property type="component" value="Unassembled WGS sequence"/>
</dbReference>
<evidence type="ECO:0000259" key="2">
    <source>
        <dbReference type="Pfam" id="PF17100"/>
    </source>
</evidence>
<accession>A0AAE1M3N4</accession>
<dbReference type="InterPro" id="IPR027417">
    <property type="entry name" value="P-loop_NTPase"/>
</dbReference>
<dbReference type="PANTHER" id="PTHR10039:SF14">
    <property type="entry name" value="NACHT DOMAIN-CONTAINING PROTEIN"/>
    <property type="match status" value="1"/>
</dbReference>
<evidence type="ECO:0000256" key="1">
    <source>
        <dbReference type="ARBA" id="ARBA00022737"/>
    </source>
</evidence>